<sequence>MEAKLKALKVAELKEILTKSSTPIPSKANKADLIAKILATPEALKLAGGDAAPASEVAPAVKEAAKPVDDDLLAPPEHDEFDWDGTGEKPEGGASAEAKPAESGPAATTTEPAPIEGDASKPAEGETKPAEEAAKPAEGDASKPVDEELERRKARAARFGIPLVENPVSTKSGSGRGRRGKKGGEENDKPAAKPEEKKEAAKKPEEKPKTMKISAKEAAPNDDDAKLAARAARFGISTASKPAAAGSADPGEDEKRKKREARFGAPASKKAKTDA</sequence>
<evidence type="ECO:0000256" key="1">
    <source>
        <dbReference type="ARBA" id="ARBA00022553"/>
    </source>
</evidence>
<dbReference type="InterPro" id="IPR052240">
    <property type="entry name" value="SAP_domain_ribonucleoprotein"/>
</dbReference>
<dbReference type="GO" id="GO:0016973">
    <property type="term" value="P:poly(A)+ mRNA export from nucleus"/>
    <property type="evidence" value="ECO:0007669"/>
    <property type="project" value="TreeGrafter"/>
</dbReference>
<comment type="caution">
    <text evidence="3">The sequence shown here is derived from an EMBL/GenBank/DDBJ whole genome shotgun (WGS) entry which is preliminary data.</text>
</comment>
<evidence type="ECO:0000256" key="2">
    <source>
        <dbReference type="SAM" id="MobiDB-lite"/>
    </source>
</evidence>
<dbReference type="Proteomes" id="UP000663846">
    <property type="component" value="Unassembled WGS sequence"/>
</dbReference>
<dbReference type="EMBL" id="CAJMWS010000772">
    <property type="protein sequence ID" value="CAE6462613.1"/>
    <property type="molecule type" value="Genomic_DNA"/>
</dbReference>
<accession>A0A8H3BR21</accession>
<reference evidence="3" key="1">
    <citation type="submission" date="2021-01" db="EMBL/GenBank/DDBJ databases">
        <authorList>
            <person name="Kaushik A."/>
        </authorList>
    </citation>
    <scope>NUCLEOTIDE SEQUENCE</scope>
    <source>
        <strain evidence="3">AG1-1C</strain>
    </source>
</reference>
<dbReference type="GO" id="GO:0005634">
    <property type="term" value="C:nucleus"/>
    <property type="evidence" value="ECO:0007669"/>
    <property type="project" value="TreeGrafter"/>
</dbReference>
<evidence type="ECO:0008006" key="5">
    <source>
        <dbReference type="Google" id="ProtNLM"/>
    </source>
</evidence>
<protein>
    <recommendedName>
        <fullName evidence="5">THO1-MOS11 C-terminal domain-containing protein</fullName>
    </recommendedName>
</protein>
<organism evidence="3 4">
    <name type="scientific">Rhizoctonia solani</name>
    <dbReference type="NCBI Taxonomy" id="456999"/>
    <lineage>
        <taxon>Eukaryota</taxon>
        <taxon>Fungi</taxon>
        <taxon>Dikarya</taxon>
        <taxon>Basidiomycota</taxon>
        <taxon>Agaricomycotina</taxon>
        <taxon>Agaricomycetes</taxon>
        <taxon>Cantharellales</taxon>
        <taxon>Ceratobasidiaceae</taxon>
        <taxon>Rhizoctonia</taxon>
    </lineage>
</organism>
<name>A0A8H3BR21_9AGAM</name>
<dbReference type="OrthoDB" id="3219871at2759"/>
<feature type="compositionally biased region" description="Low complexity" evidence="2">
    <location>
        <begin position="51"/>
        <end position="62"/>
    </location>
</feature>
<dbReference type="PANTHER" id="PTHR46551">
    <property type="entry name" value="SAP DOMAIN-CONTAINING RIBONUCLEOPROTEIN"/>
    <property type="match status" value="1"/>
</dbReference>
<feature type="compositionally biased region" description="Basic and acidic residues" evidence="2">
    <location>
        <begin position="182"/>
        <end position="209"/>
    </location>
</feature>
<evidence type="ECO:0000313" key="3">
    <source>
        <dbReference type="EMBL" id="CAE6462613.1"/>
    </source>
</evidence>
<feature type="compositionally biased region" description="Basic and acidic residues" evidence="2">
    <location>
        <begin position="118"/>
        <end position="151"/>
    </location>
</feature>
<dbReference type="AlphaFoldDB" id="A0A8H3BR21"/>
<gene>
    <name evidence="3" type="ORF">RDB_LOCUS161796</name>
</gene>
<evidence type="ECO:0000313" key="4">
    <source>
        <dbReference type="Proteomes" id="UP000663846"/>
    </source>
</evidence>
<feature type="region of interest" description="Disordered" evidence="2">
    <location>
        <begin position="48"/>
        <end position="275"/>
    </location>
</feature>
<dbReference type="PANTHER" id="PTHR46551:SF1">
    <property type="entry name" value="SAP DOMAIN-CONTAINING RIBONUCLEOPROTEIN"/>
    <property type="match status" value="1"/>
</dbReference>
<keyword evidence="1" id="KW-0597">Phosphoprotein</keyword>
<proteinExistence type="predicted"/>